<dbReference type="PANTHER" id="PTHR48258:SF9">
    <property type="entry name" value="OS01G0348150 PROTEIN"/>
    <property type="match status" value="1"/>
</dbReference>
<feature type="region of interest" description="Disordered" evidence="1">
    <location>
        <begin position="121"/>
        <end position="144"/>
    </location>
</feature>
<organism evidence="3 4">
    <name type="scientific">Asparagus officinalis</name>
    <name type="common">Garden asparagus</name>
    <dbReference type="NCBI Taxonomy" id="4686"/>
    <lineage>
        <taxon>Eukaryota</taxon>
        <taxon>Viridiplantae</taxon>
        <taxon>Streptophyta</taxon>
        <taxon>Embryophyta</taxon>
        <taxon>Tracheophyta</taxon>
        <taxon>Spermatophyta</taxon>
        <taxon>Magnoliopsida</taxon>
        <taxon>Liliopsida</taxon>
        <taxon>Asparagales</taxon>
        <taxon>Asparagaceae</taxon>
        <taxon>Asparagoideae</taxon>
        <taxon>Asparagus</taxon>
    </lineage>
</organism>
<keyword evidence="4" id="KW-1185">Reference proteome</keyword>
<dbReference type="InterPro" id="IPR025452">
    <property type="entry name" value="DUF4218"/>
</dbReference>
<gene>
    <name evidence="3" type="ORF">A4U43_C02F15630</name>
</gene>
<dbReference type="Gramene" id="ONK78205">
    <property type="protein sequence ID" value="ONK78205"/>
    <property type="gene ID" value="A4U43_C02F15630"/>
</dbReference>
<dbReference type="AlphaFoldDB" id="A0A5P1FII4"/>
<dbReference type="EMBL" id="CM007382">
    <property type="protein sequence ID" value="ONK78205.1"/>
    <property type="molecule type" value="Genomic_DNA"/>
</dbReference>
<evidence type="ECO:0000256" key="1">
    <source>
        <dbReference type="SAM" id="MobiDB-lite"/>
    </source>
</evidence>
<dbReference type="PANTHER" id="PTHR48258">
    <property type="entry name" value="DUF4218 DOMAIN-CONTAINING PROTEIN-RELATED"/>
    <property type="match status" value="1"/>
</dbReference>
<evidence type="ECO:0000259" key="2">
    <source>
        <dbReference type="Pfam" id="PF13960"/>
    </source>
</evidence>
<feature type="domain" description="DUF4218" evidence="2">
    <location>
        <begin position="2"/>
        <end position="40"/>
    </location>
</feature>
<name>A0A5P1FII4_ASPOF</name>
<reference evidence="4" key="1">
    <citation type="journal article" date="2017" name="Nat. Commun.">
        <title>The asparagus genome sheds light on the origin and evolution of a young Y chromosome.</title>
        <authorList>
            <person name="Harkess A."/>
            <person name="Zhou J."/>
            <person name="Xu C."/>
            <person name="Bowers J.E."/>
            <person name="Van der Hulst R."/>
            <person name="Ayyampalayam S."/>
            <person name="Mercati F."/>
            <person name="Riccardi P."/>
            <person name="McKain M.R."/>
            <person name="Kakrana A."/>
            <person name="Tang H."/>
            <person name="Ray J."/>
            <person name="Groenendijk J."/>
            <person name="Arikit S."/>
            <person name="Mathioni S.M."/>
            <person name="Nakano M."/>
            <person name="Shan H."/>
            <person name="Telgmann-Rauber A."/>
            <person name="Kanno A."/>
            <person name="Yue Z."/>
            <person name="Chen H."/>
            <person name="Li W."/>
            <person name="Chen Y."/>
            <person name="Xu X."/>
            <person name="Zhang Y."/>
            <person name="Luo S."/>
            <person name="Chen H."/>
            <person name="Gao J."/>
            <person name="Mao Z."/>
            <person name="Pires J.C."/>
            <person name="Luo M."/>
            <person name="Kudrna D."/>
            <person name="Wing R.A."/>
            <person name="Meyers B.C."/>
            <person name="Yi K."/>
            <person name="Kong H."/>
            <person name="Lavrijsen P."/>
            <person name="Sunseri F."/>
            <person name="Falavigna A."/>
            <person name="Ye Y."/>
            <person name="Leebens-Mack J.H."/>
            <person name="Chen G."/>
        </authorList>
    </citation>
    <scope>NUCLEOTIDE SEQUENCE [LARGE SCALE GENOMIC DNA]</scope>
    <source>
        <strain evidence="4">cv. DH0086</strain>
    </source>
</reference>
<evidence type="ECO:0000313" key="3">
    <source>
        <dbReference type="EMBL" id="ONK78205.1"/>
    </source>
</evidence>
<dbReference type="Pfam" id="PF13960">
    <property type="entry name" value="DUF4218"/>
    <property type="match status" value="1"/>
</dbReference>
<proteinExistence type="predicted"/>
<sequence>MKVLKGNVRNRYRPESCIAETYLVEEAIEYWSEYIPNVEAIGLPHTRHTDRIDGEGVTGGQPMLINLEQWRRVHLCVLHNTVDVVPYVELHKQGLAKDHPDKDSDWIEVEHNSTFIDWMTTKSKSKGRARRDGQDGGNGQGGSKETQWSAFLLLSEFRGLSSFDVPVYAGMI</sequence>
<protein>
    <recommendedName>
        <fullName evidence="2">DUF4218 domain-containing protein</fullName>
    </recommendedName>
</protein>
<evidence type="ECO:0000313" key="4">
    <source>
        <dbReference type="Proteomes" id="UP000243459"/>
    </source>
</evidence>
<accession>A0A5P1FII4</accession>
<dbReference type="Proteomes" id="UP000243459">
    <property type="component" value="Chromosome 2"/>
</dbReference>
<dbReference type="OMA" id="IHIMTIY"/>